<evidence type="ECO:0000256" key="5">
    <source>
        <dbReference type="ARBA" id="ARBA00022833"/>
    </source>
</evidence>
<dbReference type="PROSITE" id="PS00028">
    <property type="entry name" value="ZINC_FINGER_C2H2_1"/>
    <property type="match status" value="2"/>
</dbReference>
<keyword evidence="6" id="KW-0805">Transcription regulation</keyword>
<evidence type="ECO:0000313" key="12">
    <source>
        <dbReference type="Proteomes" id="UP000694240"/>
    </source>
</evidence>
<evidence type="ECO:0000256" key="7">
    <source>
        <dbReference type="ARBA" id="ARBA00023163"/>
    </source>
</evidence>
<dbReference type="Pfam" id="PF13912">
    <property type="entry name" value="zf-C2H2_6"/>
    <property type="match status" value="2"/>
</dbReference>
<dbReference type="InterPro" id="IPR013087">
    <property type="entry name" value="Znf_C2H2_type"/>
</dbReference>
<name>A0A8T1YSL8_9BRAS</name>
<evidence type="ECO:0000256" key="1">
    <source>
        <dbReference type="ARBA" id="ARBA00004123"/>
    </source>
</evidence>
<dbReference type="GO" id="GO:0005634">
    <property type="term" value="C:nucleus"/>
    <property type="evidence" value="ECO:0007669"/>
    <property type="project" value="UniProtKB-SubCell"/>
</dbReference>
<dbReference type="PROSITE" id="PS50157">
    <property type="entry name" value="ZINC_FINGER_C2H2_2"/>
    <property type="match status" value="2"/>
</dbReference>
<dbReference type="Proteomes" id="UP000694240">
    <property type="component" value="Chromosome 11"/>
</dbReference>
<dbReference type="GO" id="GO:0008270">
    <property type="term" value="F:zinc ion binding"/>
    <property type="evidence" value="ECO:0007669"/>
    <property type="project" value="UniProtKB-KW"/>
</dbReference>
<evidence type="ECO:0000256" key="9">
    <source>
        <dbReference type="PROSITE-ProRule" id="PRU00042"/>
    </source>
</evidence>
<keyword evidence="4 9" id="KW-0863">Zinc-finger</keyword>
<dbReference type="AlphaFoldDB" id="A0A8T1YSL8"/>
<protein>
    <submittedName>
        <fullName evidence="11">Zinc finger C2H2-type</fullName>
    </submittedName>
</protein>
<keyword evidence="8" id="KW-0539">Nucleus</keyword>
<feature type="domain" description="C2H2-type" evidence="10">
    <location>
        <begin position="193"/>
        <end position="220"/>
    </location>
</feature>
<feature type="domain" description="C2H2-type" evidence="10">
    <location>
        <begin position="119"/>
        <end position="146"/>
    </location>
</feature>
<keyword evidence="2" id="KW-0479">Metal-binding</keyword>
<sequence length="293" mass="31731">MTSVLEESGDHARLVLLIKGKRTKRQRSASPLMMNAAAVSSVCSGERSSVEVREEEAAGEVEFRGATDEDEDMANCLMLLSQGHQAKSSGDHHFSMQKIGFFSNKKPVASLGLGLDGVYQCKTCDKSFHSFQALGGHRASHKKPKLGASVFKCDEKKSAFVSTAETVEAGAVGSFLSLQVTSNDGTKKPEKTHECSICKAEFSSGQALGGHMRRHRGLTINANASSTIKTAISSSSHHHHEESIRPKNFLQLDLNLPAPEDERCCEKPKFAFASKDQILLFAAASNSLIDCHH</sequence>
<comment type="subcellular location">
    <subcellularLocation>
        <location evidence="1">Nucleus</location>
    </subcellularLocation>
</comment>
<keyword evidence="7" id="KW-0804">Transcription</keyword>
<keyword evidence="5" id="KW-0862">Zinc</keyword>
<accession>A0A8T1YSL8</accession>
<evidence type="ECO:0000313" key="11">
    <source>
        <dbReference type="EMBL" id="KAG7549360.1"/>
    </source>
</evidence>
<dbReference type="SMART" id="SM00355">
    <property type="entry name" value="ZnF_C2H2"/>
    <property type="match status" value="2"/>
</dbReference>
<reference evidence="11 12" key="1">
    <citation type="submission" date="2020-12" db="EMBL/GenBank/DDBJ databases">
        <title>Concerted genomic and epigenomic changes stabilize Arabidopsis allopolyploids.</title>
        <authorList>
            <person name="Chen Z."/>
        </authorList>
    </citation>
    <scope>NUCLEOTIDE SEQUENCE [LARGE SCALE GENOMIC DNA]</scope>
    <source>
        <strain evidence="11">Allo738</strain>
        <tissue evidence="11">Leaf</tissue>
    </source>
</reference>
<keyword evidence="12" id="KW-1185">Reference proteome</keyword>
<evidence type="ECO:0000259" key="10">
    <source>
        <dbReference type="PROSITE" id="PS50157"/>
    </source>
</evidence>
<dbReference type="EMBL" id="JAEFBK010000011">
    <property type="protein sequence ID" value="KAG7549360.1"/>
    <property type="molecule type" value="Genomic_DNA"/>
</dbReference>
<dbReference type="PANTHER" id="PTHR26374">
    <property type="entry name" value="ZINC FINGER PROTEIN ZAT5"/>
    <property type="match status" value="1"/>
</dbReference>
<proteinExistence type="predicted"/>
<gene>
    <name evidence="11" type="ORF">ISN45_Aa06g002590</name>
</gene>
<dbReference type="PANTHER" id="PTHR26374:SF439">
    <property type="entry name" value="C2H2-TYPE ZINC FINGER FAMILY PROTEIN"/>
    <property type="match status" value="1"/>
</dbReference>
<evidence type="ECO:0000256" key="8">
    <source>
        <dbReference type="ARBA" id="ARBA00023242"/>
    </source>
</evidence>
<evidence type="ECO:0000256" key="6">
    <source>
        <dbReference type="ARBA" id="ARBA00023015"/>
    </source>
</evidence>
<keyword evidence="3" id="KW-0677">Repeat</keyword>
<evidence type="ECO:0000256" key="2">
    <source>
        <dbReference type="ARBA" id="ARBA00022723"/>
    </source>
</evidence>
<comment type="caution">
    <text evidence="11">The sequence shown here is derived from an EMBL/GenBank/DDBJ whole genome shotgun (WGS) entry which is preliminary data.</text>
</comment>
<organism evidence="11 12">
    <name type="scientific">Arabidopsis thaliana x Arabidopsis arenosa</name>
    <dbReference type="NCBI Taxonomy" id="1240361"/>
    <lineage>
        <taxon>Eukaryota</taxon>
        <taxon>Viridiplantae</taxon>
        <taxon>Streptophyta</taxon>
        <taxon>Embryophyta</taxon>
        <taxon>Tracheophyta</taxon>
        <taxon>Spermatophyta</taxon>
        <taxon>Magnoliopsida</taxon>
        <taxon>eudicotyledons</taxon>
        <taxon>Gunneridae</taxon>
        <taxon>Pentapetalae</taxon>
        <taxon>rosids</taxon>
        <taxon>malvids</taxon>
        <taxon>Brassicales</taxon>
        <taxon>Brassicaceae</taxon>
        <taxon>Camelineae</taxon>
        <taxon>Arabidopsis</taxon>
    </lineage>
</organism>
<dbReference type="FunFam" id="3.30.160.60:FF:002830">
    <property type="entry name" value="Zinc finger protein ZAT11"/>
    <property type="match status" value="1"/>
</dbReference>
<evidence type="ECO:0000256" key="4">
    <source>
        <dbReference type="ARBA" id="ARBA00022771"/>
    </source>
</evidence>
<evidence type="ECO:0000256" key="3">
    <source>
        <dbReference type="ARBA" id="ARBA00022737"/>
    </source>
</evidence>